<dbReference type="GO" id="GO:0008270">
    <property type="term" value="F:zinc ion binding"/>
    <property type="evidence" value="ECO:0007669"/>
    <property type="project" value="InterPro"/>
</dbReference>
<protein>
    <submittedName>
        <fullName evidence="4">tRNA-specific adenosine deaminase</fullName>
    </submittedName>
</protein>
<gene>
    <name evidence="4" type="ORF">CYFUS_006360</name>
</gene>
<keyword evidence="2" id="KW-0862">Zinc</keyword>
<evidence type="ECO:0000256" key="2">
    <source>
        <dbReference type="ARBA" id="ARBA00022833"/>
    </source>
</evidence>
<evidence type="ECO:0000313" key="5">
    <source>
        <dbReference type="Proteomes" id="UP000217257"/>
    </source>
</evidence>
<dbReference type="PROSITE" id="PS51747">
    <property type="entry name" value="CYT_DCMP_DEAMINASES_2"/>
    <property type="match status" value="1"/>
</dbReference>
<dbReference type="InterPro" id="IPR016192">
    <property type="entry name" value="APOBEC/CMP_deaminase_Zn-bd"/>
</dbReference>
<dbReference type="GO" id="GO:0016787">
    <property type="term" value="F:hydrolase activity"/>
    <property type="evidence" value="ECO:0007669"/>
    <property type="project" value="InterPro"/>
</dbReference>
<dbReference type="Proteomes" id="UP000217257">
    <property type="component" value="Chromosome"/>
</dbReference>
<dbReference type="InterPro" id="IPR016193">
    <property type="entry name" value="Cytidine_deaminase-like"/>
</dbReference>
<dbReference type="PROSITE" id="PS00903">
    <property type="entry name" value="CYT_DCMP_DEAMINASES_1"/>
    <property type="match status" value="1"/>
</dbReference>
<dbReference type="Gene3D" id="3.40.140.10">
    <property type="entry name" value="Cytidine Deaminase, domain 2"/>
    <property type="match status" value="1"/>
</dbReference>
<feature type="domain" description="CMP/dCMP-type deaminase" evidence="3">
    <location>
        <begin position="11"/>
        <end position="124"/>
    </location>
</feature>
<keyword evidence="1" id="KW-0479">Metal-binding</keyword>
<dbReference type="EMBL" id="CP022098">
    <property type="protein sequence ID" value="ATB40898.1"/>
    <property type="molecule type" value="Genomic_DNA"/>
</dbReference>
<dbReference type="FunFam" id="3.40.140.10:FF:000051">
    <property type="entry name" value="Nucleoside deaminase"/>
    <property type="match status" value="1"/>
</dbReference>
<dbReference type="CDD" id="cd01285">
    <property type="entry name" value="nucleoside_deaminase"/>
    <property type="match status" value="1"/>
</dbReference>
<sequence length="163" mass="17789">MHMDNEGHMRPDDKQHLVHAIDLARRARARGNHPFGSVLVDARGRVLLEGENTQGTTGDCTGHAESNLMGEATRRYRPEELAGSTLYASTEPCAMCAGAIFWGGVRRVVFALSSEELSQFLDSSAPTLRMSCRDVFARGSAPTEVVGPVALPEAHEVHEGFWK</sequence>
<dbReference type="KEGG" id="cfus:CYFUS_006360"/>
<name>A0A250JBE8_9BACT</name>
<organism evidence="4 5">
    <name type="scientific">Cystobacter fuscus</name>
    <dbReference type="NCBI Taxonomy" id="43"/>
    <lineage>
        <taxon>Bacteria</taxon>
        <taxon>Pseudomonadati</taxon>
        <taxon>Myxococcota</taxon>
        <taxon>Myxococcia</taxon>
        <taxon>Myxococcales</taxon>
        <taxon>Cystobacterineae</taxon>
        <taxon>Archangiaceae</taxon>
        <taxon>Cystobacter</taxon>
    </lineage>
</organism>
<evidence type="ECO:0000313" key="4">
    <source>
        <dbReference type="EMBL" id="ATB40898.1"/>
    </source>
</evidence>
<dbReference type="SUPFAM" id="SSF53927">
    <property type="entry name" value="Cytidine deaminase-like"/>
    <property type="match status" value="1"/>
</dbReference>
<dbReference type="InterPro" id="IPR002125">
    <property type="entry name" value="CMP_dCMP_dom"/>
</dbReference>
<evidence type="ECO:0000256" key="1">
    <source>
        <dbReference type="ARBA" id="ARBA00022723"/>
    </source>
</evidence>
<evidence type="ECO:0000259" key="3">
    <source>
        <dbReference type="PROSITE" id="PS51747"/>
    </source>
</evidence>
<dbReference type="AlphaFoldDB" id="A0A250JBE8"/>
<dbReference type="PANTHER" id="PTHR11079">
    <property type="entry name" value="CYTOSINE DEAMINASE FAMILY MEMBER"/>
    <property type="match status" value="1"/>
</dbReference>
<reference evidence="4 5" key="1">
    <citation type="submission" date="2017-06" db="EMBL/GenBank/DDBJ databases">
        <title>Sequencing and comparative analysis of myxobacterial genomes.</title>
        <authorList>
            <person name="Rupp O."/>
            <person name="Goesmann A."/>
            <person name="Sogaard-Andersen L."/>
        </authorList>
    </citation>
    <scope>NUCLEOTIDE SEQUENCE [LARGE SCALE GENOMIC DNA]</scope>
    <source>
        <strain evidence="4 5">DSM 52655</strain>
    </source>
</reference>
<dbReference type="PANTHER" id="PTHR11079:SF179">
    <property type="entry name" value="TRNA(ADENINE(34)) DEAMINASE, CHLOROPLASTIC"/>
    <property type="match status" value="1"/>
</dbReference>
<dbReference type="Pfam" id="PF00383">
    <property type="entry name" value="dCMP_cyt_deam_1"/>
    <property type="match status" value="1"/>
</dbReference>
<accession>A0A250JBE8</accession>
<proteinExistence type="predicted"/>